<dbReference type="AlphaFoldDB" id="A0A7J7FYX0"/>
<sequence length="125" mass="14672">MSRNIMQLYLSLDEYTRLFYNLVTRSEFPWNEDVMILIYYHGLNLQISCALITSRLYHIADAVQVAIHMEEEVQQKSHSQWTPIHGVIDALDLYRNDEEFQDGMIGIIRPLLATGKENKKLPEKM</sequence>
<dbReference type="EMBL" id="JACBKZ010000014">
    <property type="protein sequence ID" value="KAF5933630.1"/>
    <property type="molecule type" value="Genomic_DNA"/>
</dbReference>
<keyword evidence="2" id="KW-1185">Reference proteome</keyword>
<proteinExistence type="predicted"/>
<reference evidence="2" key="1">
    <citation type="journal article" date="2020" name="Nat. Commun.">
        <title>Genome assembly of wild tea tree DASZ reveals pedigree and selection history of tea varieties.</title>
        <authorList>
            <person name="Zhang W."/>
            <person name="Zhang Y."/>
            <person name="Qiu H."/>
            <person name="Guo Y."/>
            <person name="Wan H."/>
            <person name="Zhang X."/>
            <person name="Scossa F."/>
            <person name="Alseekh S."/>
            <person name="Zhang Q."/>
            <person name="Wang P."/>
            <person name="Xu L."/>
            <person name="Schmidt M.H."/>
            <person name="Jia X."/>
            <person name="Li D."/>
            <person name="Zhu A."/>
            <person name="Guo F."/>
            <person name="Chen W."/>
            <person name="Ni D."/>
            <person name="Usadel B."/>
            <person name="Fernie A.R."/>
            <person name="Wen W."/>
        </authorList>
    </citation>
    <scope>NUCLEOTIDE SEQUENCE [LARGE SCALE GENOMIC DNA]</scope>
    <source>
        <strain evidence="2">cv. G240</strain>
    </source>
</reference>
<gene>
    <name evidence="1" type="ORF">HYC85_029801</name>
</gene>
<comment type="caution">
    <text evidence="1">The sequence shown here is derived from an EMBL/GenBank/DDBJ whole genome shotgun (WGS) entry which is preliminary data.</text>
</comment>
<evidence type="ECO:0000313" key="1">
    <source>
        <dbReference type="EMBL" id="KAF5933630.1"/>
    </source>
</evidence>
<accession>A0A7J7FYX0</accession>
<protein>
    <submittedName>
        <fullName evidence="1">Uncharacterized protein</fullName>
    </submittedName>
</protein>
<evidence type="ECO:0000313" key="2">
    <source>
        <dbReference type="Proteomes" id="UP000593564"/>
    </source>
</evidence>
<name>A0A7J7FYX0_CAMSI</name>
<organism evidence="1 2">
    <name type="scientific">Camellia sinensis</name>
    <name type="common">Tea plant</name>
    <name type="synonym">Thea sinensis</name>
    <dbReference type="NCBI Taxonomy" id="4442"/>
    <lineage>
        <taxon>Eukaryota</taxon>
        <taxon>Viridiplantae</taxon>
        <taxon>Streptophyta</taxon>
        <taxon>Embryophyta</taxon>
        <taxon>Tracheophyta</taxon>
        <taxon>Spermatophyta</taxon>
        <taxon>Magnoliopsida</taxon>
        <taxon>eudicotyledons</taxon>
        <taxon>Gunneridae</taxon>
        <taxon>Pentapetalae</taxon>
        <taxon>asterids</taxon>
        <taxon>Ericales</taxon>
        <taxon>Theaceae</taxon>
        <taxon>Camellia</taxon>
    </lineage>
</organism>
<dbReference type="Proteomes" id="UP000593564">
    <property type="component" value="Unassembled WGS sequence"/>
</dbReference>
<reference evidence="1 2" key="2">
    <citation type="submission" date="2020-07" db="EMBL/GenBank/DDBJ databases">
        <title>Genome assembly of wild tea tree DASZ reveals pedigree and selection history of tea varieties.</title>
        <authorList>
            <person name="Zhang W."/>
        </authorList>
    </citation>
    <scope>NUCLEOTIDE SEQUENCE [LARGE SCALE GENOMIC DNA]</scope>
    <source>
        <strain evidence="2">cv. G240</strain>
        <tissue evidence="1">Leaf</tissue>
    </source>
</reference>